<feature type="region of interest" description="Disordered" evidence="1">
    <location>
        <begin position="295"/>
        <end position="334"/>
    </location>
</feature>
<proteinExistence type="predicted"/>
<evidence type="ECO:0000313" key="2">
    <source>
        <dbReference type="EMBL" id="KKN72532.1"/>
    </source>
</evidence>
<feature type="compositionally biased region" description="Acidic residues" evidence="1">
    <location>
        <begin position="75"/>
        <end position="86"/>
    </location>
</feature>
<comment type="caution">
    <text evidence="2">The sequence shown here is derived from an EMBL/GenBank/DDBJ whole genome shotgun (WGS) entry which is preliminary data.</text>
</comment>
<accession>A0A0F9TC70</accession>
<organism evidence="2">
    <name type="scientific">marine sediment metagenome</name>
    <dbReference type="NCBI Taxonomy" id="412755"/>
    <lineage>
        <taxon>unclassified sequences</taxon>
        <taxon>metagenomes</taxon>
        <taxon>ecological metagenomes</taxon>
    </lineage>
</organism>
<dbReference type="EMBL" id="LAZR01000361">
    <property type="protein sequence ID" value="KKN72532.1"/>
    <property type="molecule type" value="Genomic_DNA"/>
</dbReference>
<feature type="region of interest" description="Disordered" evidence="1">
    <location>
        <begin position="1"/>
        <end position="86"/>
    </location>
</feature>
<evidence type="ECO:0008006" key="3">
    <source>
        <dbReference type="Google" id="ProtNLM"/>
    </source>
</evidence>
<sequence>MATQIQVVEEDTTVVEDTDNPPVTDALQEPVDQAPADPVEAKDSTADPVAPEPTVVDAAPDADTEKTADTKEEEPKEADEPWELDDDTIEAIADSYGDKLASTKGIKDIVAKSVKDEVARQVREYQSATDGQGQAEQLVNQGRVAAEKMQQFATKAAGELAKAANGEEGIDANVFDKTEFIGSLEQYGSATALYERHIFESATQDGFDHVFADVLPELSDEHREELQGIVNTANRMRGDPRQSQRADAYWMRELLGFVANRATENGRTLEHQQLTNRRAVKGKIADSNAVTAAKAKIEASKQPPRVPKSDPKAGPVEFSEEGYQRIKQSGVPSSEIQEYVNNWSAARRRSASIK</sequence>
<name>A0A0F9TC70_9ZZZZ</name>
<protein>
    <recommendedName>
        <fullName evidence="3">Capsid assembly protein</fullName>
    </recommendedName>
</protein>
<reference evidence="2" key="1">
    <citation type="journal article" date="2015" name="Nature">
        <title>Complex archaea that bridge the gap between prokaryotes and eukaryotes.</title>
        <authorList>
            <person name="Spang A."/>
            <person name="Saw J.H."/>
            <person name="Jorgensen S.L."/>
            <person name="Zaremba-Niedzwiedzka K."/>
            <person name="Martijn J."/>
            <person name="Lind A.E."/>
            <person name="van Eijk R."/>
            <person name="Schleper C."/>
            <person name="Guy L."/>
            <person name="Ettema T.J."/>
        </authorList>
    </citation>
    <scope>NUCLEOTIDE SEQUENCE</scope>
</reference>
<evidence type="ECO:0000256" key="1">
    <source>
        <dbReference type="SAM" id="MobiDB-lite"/>
    </source>
</evidence>
<feature type="compositionally biased region" description="Acidic residues" evidence="1">
    <location>
        <begin position="8"/>
        <end position="19"/>
    </location>
</feature>
<dbReference type="AlphaFoldDB" id="A0A0F9TC70"/>
<gene>
    <name evidence="2" type="ORF">LCGC14_0410360</name>
</gene>
<feature type="compositionally biased region" description="Basic and acidic residues" evidence="1">
    <location>
        <begin position="63"/>
        <end position="74"/>
    </location>
</feature>